<reference evidence="1" key="1">
    <citation type="submission" date="2020-07" db="EMBL/GenBank/DDBJ databases">
        <title>Multicomponent nature underlies the extraordinary mechanical properties of spider dragline silk.</title>
        <authorList>
            <person name="Kono N."/>
            <person name="Nakamura H."/>
            <person name="Mori M."/>
            <person name="Yoshida Y."/>
            <person name="Ohtoshi R."/>
            <person name="Malay A.D."/>
            <person name="Moran D.A.P."/>
            <person name="Tomita M."/>
            <person name="Numata K."/>
            <person name="Arakawa K."/>
        </authorList>
    </citation>
    <scope>NUCLEOTIDE SEQUENCE</scope>
</reference>
<dbReference type="AlphaFoldDB" id="A0A8X6JPR3"/>
<protein>
    <submittedName>
        <fullName evidence="1">Uncharacterized protein</fullName>
    </submittedName>
</protein>
<evidence type="ECO:0000313" key="2">
    <source>
        <dbReference type="Proteomes" id="UP000887116"/>
    </source>
</evidence>
<evidence type="ECO:0000313" key="1">
    <source>
        <dbReference type="EMBL" id="GFR15021.1"/>
    </source>
</evidence>
<gene>
    <name evidence="1" type="ORF">TNCT_59951</name>
</gene>
<comment type="caution">
    <text evidence="1">The sequence shown here is derived from an EMBL/GenBank/DDBJ whole genome shotgun (WGS) entry which is preliminary data.</text>
</comment>
<name>A0A8X6JPR3_TRICU</name>
<keyword evidence="2" id="KW-1185">Reference proteome</keyword>
<sequence>MKSSVSTTLSRQTPIVLCFSSDVIMIGLQSMRLIPSPCSIWPFKSLDVNEIRKIYDALESIATSRAARPYPEEIGSDINGRTSKNE</sequence>
<accession>A0A8X6JPR3</accession>
<organism evidence="1 2">
    <name type="scientific">Trichonephila clavata</name>
    <name type="common">Joro spider</name>
    <name type="synonym">Nephila clavata</name>
    <dbReference type="NCBI Taxonomy" id="2740835"/>
    <lineage>
        <taxon>Eukaryota</taxon>
        <taxon>Metazoa</taxon>
        <taxon>Ecdysozoa</taxon>
        <taxon>Arthropoda</taxon>
        <taxon>Chelicerata</taxon>
        <taxon>Arachnida</taxon>
        <taxon>Araneae</taxon>
        <taxon>Araneomorphae</taxon>
        <taxon>Entelegynae</taxon>
        <taxon>Araneoidea</taxon>
        <taxon>Nephilidae</taxon>
        <taxon>Trichonephila</taxon>
    </lineage>
</organism>
<dbReference type="EMBL" id="BMAO01037066">
    <property type="protein sequence ID" value="GFR15021.1"/>
    <property type="molecule type" value="Genomic_DNA"/>
</dbReference>
<dbReference type="Proteomes" id="UP000887116">
    <property type="component" value="Unassembled WGS sequence"/>
</dbReference>
<proteinExistence type="predicted"/>